<organism evidence="1 2">
    <name type="scientific">Geranomyces variabilis</name>
    <dbReference type="NCBI Taxonomy" id="109894"/>
    <lineage>
        <taxon>Eukaryota</taxon>
        <taxon>Fungi</taxon>
        <taxon>Fungi incertae sedis</taxon>
        <taxon>Chytridiomycota</taxon>
        <taxon>Chytridiomycota incertae sedis</taxon>
        <taxon>Chytridiomycetes</taxon>
        <taxon>Spizellomycetales</taxon>
        <taxon>Powellomycetaceae</taxon>
        <taxon>Geranomyces</taxon>
    </lineage>
</organism>
<dbReference type="EMBL" id="JADGJQ010000035">
    <property type="protein sequence ID" value="KAJ3177116.1"/>
    <property type="molecule type" value="Genomic_DNA"/>
</dbReference>
<dbReference type="GO" id="GO:0003676">
    <property type="term" value="F:nucleic acid binding"/>
    <property type="evidence" value="ECO:0007669"/>
    <property type="project" value="InterPro"/>
</dbReference>
<keyword evidence="2" id="KW-1185">Reference proteome</keyword>
<comment type="caution">
    <text evidence="1">The sequence shown here is derived from an EMBL/GenBank/DDBJ whole genome shotgun (WGS) entry which is preliminary data.</text>
</comment>
<dbReference type="InterPro" id="IPR035979">
    <property type="entry name" value="RBD_domain_sf"/>
</dbReference>
<evidence type="ECO:0008006" key="3">
    <source>
        <dbReference type="Google" id="ProtNLM"/>
    </source>
</evidence>
<gene>
    <name evidence="1" type="ORF">HDU87_004608</name>
</gene>
<dbReference type="Proteomes" id="UP001212152">
    <property type="component" value="Unassembled WGS sequence"/>
</dbReference>
<accession>A0AAD5TJP1</accession>
<protein>
    <recommendedName>
        <fullName evidence="3">RRM domain-containing protein</fullName>
    </recommendedName>
</protein>
<evidence type="ECO:0000313" key="2">
    <source>
        <dbReference type="Proteomes" id="UP001212152"/>
    </source>
</evidence>
<proteinExistence type="predicted"/>
<sequence length="337" mass="37978">MDSRRRAGPPRGRKQGVRADGDPLCLFVQRIPTDNSVTAQDLARFFSKLGTVSKTVMKKVYGEDSLNGNATVVLVNPSRGFEELILEGYTEAMLLPCGPSTTSILVRQDRNANLGNVPRLKPNLEADEIELVRFAIGKLAQPDVFYEEWACSEEVKLVVDYTNRQCIQVCFAYQSTKYMLDYFFKNVRNSFKISREILGEKCVYHVVASLSLPPKVSYGTVDPCFYSIAGPKIVRAALPRISGRLLPLETMFSENQQQAQAALLRLPETGNFMDHHYTFKFLRADGVIGESEEHFLRILERLQTYGVVANVHRLVPCTFVERDAVPTPYDIEKAELP</sequence>
<name>A0AAD5TJP1_9FUNG</name>
<evidence type="ECO:0000313" key="1">
    <source>
        <dbReference type="EMBL" id="KAJ3177116.1"/>
    </source>
</evidence>
<dbReference type="SUPFAM" id="SSF54928">
    <property type="entry name" value="RNA-binding domain, RBD"/>
    <property type="match status" value="1"/>
</dbReference>
<dbReference type="AlphaFoldDB" id="A0AAD5TJP1"/>
<reference evidence="1" key="1">
    <citation type="submission" date="2020-05" db="EMBL/GenBank/DDBJ databases">
        <title>Phylogenomic resolution of chytrid fungi.</title>
        <authorList>
            <person name="Stajich J.E."/>
            <person name="Amses K."/>
            <person name="Simmons R."/>
            <person name="Seto K."/>
            <person name="Myers J."/>
            <person name="Bonds A."/>
            <person name="Quandt C.A."/>
            <person name="Barry K."/>
            <person name="Liu P."/>
            <person name="Grigoriev I."/>
            <person name="Longcore J.E."/>
            <person name="James T.Y."/>
        </authorList>
    </citation>
    <scope>NUCLEOTIDE SEQUENCE</scope>
    <source>
        <strain evidence="1">JEL0379</strain>
    </source>
</reference>